<dbReference type="PROSITE" id="PS50110">
    <property type="entry name" value="RESPONSE_REGULATORY"/>
    <property type="match status" value="1"/>
</dbReference>
<dbReference type="GO" id="GO:0000160">
    <property type="term" value="P:phosphorelay signal transduction system"/>
    <property type="evidence" value="ECO:0007669"/>
    <property type="project" value="InterPro"/>
</dbReference>
<dbReference type="Gene3D" id="3.40.50.2300">
    <property type="match status" value="1"/>
</dbReference>
<proteinExistence type="predicted"/>
<dbReference type="PANTHER" id="PTHR43214">
    <property type="entry name" value="TWO-COMPONENT RESPONSE REGULATOR"/>
    <property type="match status" value="1"/>
</dbReference>
<protein>
    <submittedName>
        <fullName evidence="6">Two component transcriptional regulator, LuxR family</fullName>
    </submittedName>
</protein>
<evidence type="ECO:0000259" key="4">
    <source>
        <dbReference type="PROSITE" id="PS50043"/>
    </source>
</evidence>
<dbReference type="InterPro" id="IPR039420">
    <property type="entry name" value="WalR-like"/>
</dbReference>
<dbReference type="PROSITE" id="PS50043">
    <property type="entry name" value="HTH_LUXR_2"/>
    <property type="match status" value="1"/>
</dbReference>
<dbReference type="SMART" id="SM00421">
    <property type="entry name" value="HTH_LUXR"/>
    <property type="match status" value="1"/>
</dbReference>
<dbReference type="SMART" id="SM00448">
    <property type="entry name" value="REC"/>
    <property type="match status" value="1"/>
</dbReference>
<dbReference type="PRINTS" id="PR00038">
    <property type="entry name" value="HTHLUXR"/>
</dbReference>
<feature type="domain" description="Response regulatory" evidence="5">
    <location>
        <begin position="5"/>
        <end position="123"/>
    </location>
</feature>
<dbReference type="CDD" id="cd17535">
    <property type="entry name" value="REC_NarL-like"/>
    <property type="match status" value="1"/>
</dbReference>
<organism evidence="6 7">
    <name type="scientific">Fluviicola taffensis (strain DSM 16823 / NCIMB 13979 / RW262)</name>
    <dbReference type="NCBI Taxonomy" id="755732"/>
    <lineage>
        <taxon>Bacteria</taxon>
        <taxon>Pseudomonadati</taxon>
        <taxon>Bacteroidota</taxon>
        <taxon>Flavobacteriia</taxon>
        <taxon>Flavobacteriales</taxon>
        <taxon>Crocinitomicaceae</taxon>
        <taxon>Fluviicola</taxon>
    </lineage>
</organism>
<keyword evidence="2" id="KW-0238">DNA-binding</keyword>
<dbReference type="KEGG" id="fte:Fluta_2883"/>
<dbReference type="STRING" id="755732.Fluta_2883"/>
<keyword evidence="1 3" id="KW-0597">Phosphoprotein</keyword>
<feature type="modified residue" description="4-aspartylphosphate" evidence="3">
    <location>
        <position position="58"/>
    </location>
</feature>
<dbReference type="InterPro" id="IPR001789">
    <property type="entry name" value="Sig_transdc_resp-reg_receiver"/>
</dbReference>
<dbReference type="Pfam" id="PF00072">
    <property type="entry name" value="Response_reg"/>
    <property type="match status" value="1"/>
</dbReference>
<evidence type="ECO:0000256" key="1">
    <source>
        <dbReference type="ARBA" id="ARBA00022553"/>
    </source>
</evidence>
<dbReference type="RefSeq" id="WP_013687631.1">
    <property type="nucleotide sequence ID" value="NC_015321.1"/>
</dbReference>
<name>F2IID6_FLUTR</name>
<evidence type="ECO:0000313" key="6">
    <source>
        <dbReference type="EMBL" id="AEA44862.1"/>
    </source>
</evidence>
<evidence type="ECO:0000313" key="7">
    <source>
        <dbReference type="Proteomes" id="UP000007463"/>
    </source>
</evidence>
<evidence type="ECO:0000259" key="5">
    <source>
        <dbReference type="PROSITE" id="PS50110"/>
    </source>
</evidence>
<dbReference type="SUPFAM" id="SSF52172">
    <property type="entry name" value="CheY-like"/>
    <property type="match status" value="1"/>
</dbReference>
<evidence type="ECO:0000256" key="2">
    <source>
        <dbReference type="ARBA" id="ARBA00023125"/>
    </source>
</evidence>
<dbReference type="eggNOG" id="COG2197">
    <property type="taxonomic scope" value="Bacteria"/>
</dbReference>
<dbReference type="InterPro" id="IPR011006">
    <property type="entry name" value="CheY-like_superfamily"/>
</dbReference>
<reference evidence="7" key="2">
    <citation type="submission" date="2011-02" db="EMBL/GenBank/DDBJ databases">
        <title>The complete genome of Fluviicola taffensis DSM 16823.</title>
        <authorList>
            <consortium name="US DOE Joint Genome Institute (JGI-PGF)"/>
            <person name="Lucas S."/>
            <person name="Copeland A."/>
            <person name="Lapidus A."/>
            <person name="Bruce D."/>
            <person name="Goodwin L."/>
            <person name="Pitluck S."/>
            <person name="Kyrpides N."/>
            <person name="Mavromatis K."/>
            <person name="Ivanova N."/>
            <person name="Mikhailova N."/>
            <person name="Pagani I."/>
            <person name="Chertkov O."/>
            <person name="Detter J.C."/>
            <person name="Han C."/>
            <person name="Tapia R."/>
            <person name="Land M."/>
            <person name="Hauser L."/>
            <person name="Markowitz V."/>
            <person name="Cheng J.-F."/>
            <person name="Hugenholtz P."/>
            <person name="Woyke T."/>
            <person name="Wu D."/>
            <person name="Tindall B."/>
            <person name="Pomrenke H.G."/>
            <person name="Brambilla E."/>
            <person name="Klenk H.-P."/>
            <person name="Eisen J.A."/>
        </authorList>
    </citation>
    <scope>NUCLEOTIDE SEQUENCE [LARGE SCALE GENOMIC DNA]</scope>
    <source>
        <strain evidence="7">DSM 16823 / RW262 / RW262</strain>
    </source>
</reference>
<evidence type="ECO:0000256" key="3">
    <source>
        <dbReference type="PROSITE-ProRule" id="PRU00169"/>
    </source>
</evidence>
<reference evidence="6 7" key="1">
    <citation type="journal article" date="2011" name="Stand. Genomic Sci.">
        <title>Complete genome sequence of the gliding freshwater bacterium Fluviicola taffensis type strain (RW262).</title>
        <authorList>
            <person name="Woyke T."/>
            <person name="Chertkov O."/>
            <person name="Lapidus A."/>
            <person name="Nolan M."/>
            <person name="Lucas S."/>
            <person name="Del Rio T.G."/>
            <person name="Tice H."/>
            <person name="Cheng J.F."/>
            <person name="Tapia R."/>
            <person name="Han C."/>
            <person name="Goodwin L."/>
            <person name="Pitluck S."/>
            <person name="Liolios K."/>
            <person name="Pagani I."/>
            <person name="Ivanova N."/>
            <person name="Huntemann M."/>
            <person name="Mavromatis K."/>
            <person name="Mikhailova N."/>
            <person name="Pati A."/>
            <person name="Chen A."/>
            <person name="Palaniappan K."/>
            <person name="Land M."/>
            <person name="Hauser L."/>
            <person name="Brambilla E.M."/>
            <person name="Rohde M."/>
            <person name="Mwirichia R."/>
            <person name="Sikorski J."/>
            <person name="Tindall B.J."/>
            <person name="Goker M."/>
            <person name="Bristow J."/>
            <person name="Eisen J.A."/>
            <person name="Markowitz V."/>
            <person name="Hugenholtz P."/>
            <person name="Klenk H.P."/>
            <person name="Kyrpides N.C."/>
        </authorList>
    </citation>
    <scope>NUCLEOTIDE SEQUENCE [LARGE SCALE GENOMIC DNA]</scope>
    <source>
        <strain evidence="7">DSM 16823 / RW262 / RW262</strain>
    </source>
</reference>
<dbReference type="Proteomes" id="UP000007463">
    <property type="component" value="Chromosome"/>
</dbReference>
<accession>F2IID6</accession>
<gene>
    <name evidence="6" type="ordered locus">Fluta_2883</name>
</gene>
<sequence length="218" mass="24352">MGMCSIGIVDDKVYNVQILTEKLEAKSGVKVALTAYNGQAFLHILPTLTTLPEIIFMDIDMPVLDGIEAVKQAKALYPQIHFIMITVFDDEERIFSAIQAGASGYLLKDESIANLHLAIDNVLNFGAAPLAPMIAKKAYNFIQNQNKESNIQEENSPLSSREMDILNCLAQGKSYTIIADELFISPHTVRKHMTNIYEKLHVNSKVEAVRLAMQKKWV</sequence>
<dbReference type="InterPro" id="IPR058245">
    <property type="entry name" value="NreC/VraR/RcsB-like_REC"/>
</dbReference>
<dbReference type="HOGENOM" id="CLU_000445_90_10_10"/>
<dbReference type="CDD" id="cd06170">
    <property type="entry name" value="LuxR_C_like"/>
    <property type="match status" value="1"/>
</dbReference>
<dbReference type="PROSITE" id="PS00622">
    <property type="entry name" value="HTH_LUXR_1"/>
    <property type="match status" value="1"/>
</dbReference>
<dbReference type="Pfam" id="PF00196">
    <property type="entry name" value="GerE"/>
    <property type="match status" value="1"/>
</dbReference>
<dbReference type="EMBL" id="CP002542">
    <property type="protein sequence ID" value="AEA44862.1"/>
    <property type="molecule type" value="Genomic_DNA"/>
</dbReference>
<feature type="domain" description="HTH luxR-type" evidence="4">
    <location>
        <begin position="151"/>
        <end position="216"/>
    </location>
</feature>
<dbReference type="SUPFAM" id="SSF46894">
    <property type="entry name" value="C-terminal effector domain of the bipartite response regulators"/>
    <property type="match status" value="1"/>
</dbReference>
<dbReference type="GO" id="GO:0003677">
    <property type="term" value="F:DNA binding"/>
    <property type="evidence" value="ECO:0007669"/>
    <property type="project" value="UniProtKB-KW"/>
</dbReference>
<dbReference type="GO" id="GO:0006355">
    <property type="term" value="P:regulation of DNA-templated transcription"/>
    <property type="evidence" value="ECO:0007669"/>
    <property type="project" value="InterPro"/>
</dbReference>
<dbReference type="InterPro" id="IPR000792">
    <property type="entry name" value="Tscrpt_reg_LuxR_C"/>
</dbReference>
<dbReference type="OrthoDB" id="9797341at2"/>
<dbReference type="AlphaFoldDB" id="F2IID6"/>
<keyword evidence="7" id="KW-1185">Reference proteome</keyword>
<dbReference type="InterPro" id="IPR016032">
    <property type="entry name" value="Sig_transdc_resp-reg_C-effctor"/>
</dbReference>